<name>A0ABW9USE0_9SPHN</name>
<gene>
    <name evidence="1" type="ORF">GRI72_02940</name>
</gene>
<reference evidence="1 2" key="1">
    <citation type="submission" date="2019-12" db="EMBL/GenBank/DDBJ databases">
        <title>Genomic-based taxomic classification of the family Erythrobacteraceae.</title>
        <authorList>
            <person name="Xu L."/>
        </authorList>
    </citation>
    <scope>NUCLEOTIDE SEQUENCE [LARGE SCALE GENOMIC DNA]</scope>
    <source>
        <strain evidence="1 2">H32</strain>
    </source>
</reference>
<organism evidence="1 2">
    <name type="scientific">Pelagerythrobacter marinus</name>
    <dbReference type="NCBI Taxonomy" id="538382"/>
    <lineage>
        <taxon>Bacteria</taxon>
        <taxon>Pseudomonadati</taxon>
        <taxon>Pseudomonadota</taxon>
        <taxon>Alphaproteobacteria</taxon>
        <taxon>Sphingomonadales</taxon>
        <taxon>Erythrobacteraceae</taxon>
        <taxon>Pelagerythrobacter</taxon>
    </lineage>
</organism>
<dbReference type="EMBL" id="WTYO01000001">
    <property type="protein sequence ID" value="MXO67789.1"/>
    <property type="molecule type" value="Genomic_DNA"/>
</dbReference>
<sequence length="122" mass="13776">MRFGEQAYLPFREQFVALDPERYPPEYIDAQVWAGFWACWGTDRAAILAEIKTYPSGLREVHGLAAAGDMQEIVALIPMAEAWGKQQGCRLASIESRPGWVRVLDDYEVDQVRIVKELSDGS</sequence>
<dbReference type="Proteomes" id="UP000444401">
    <property type="component" value="Unassembled WGS sequence"/>
</dbReference>
<accession>A0ABW9USE0</accession>
<evidence type="ECO:0000313" key="2">
    <source>
        <dbReference type="Proteomes" id="UP000444401"/>
    </source>
</evidence>
<evidence type="ECO:0000313" key="1">
    <source>
        <dbReference type="EMBL" id="MXO67789.1"/>
    </source>
</evidence>
<protein>
    <submittedName>
        <fullName evidence="1">Uncharacterized protein</fullName>
    </submittedName>
</protein>
<keyword evidence="2" id="KW-1185">Reference proteome</keyword>
<proteinExistence type="predicted"/>
<dbReference type="RefSeq" id="WP_160732415.1">
    <property type="nucleotide sequence ID" value="NZ_WTYO01000001.1"/>
</dbReference>
<comment type="caution">
    <text evidence="1">The sequence shown here is derived from an EMBL/GenBank/DDBJ whole genome shotgun (WGS) entry which is preliminary data.</text>
</comment>